<comment type="caution">
    <text evidence="2">The sequence shown here is derived from an EMBL/GenBank/DDBJ whole genome shotgun (WGS) entry which is preliminary data.</text>
</comment>
<evidence type="ECO:0000313" key="2">
    <source>
        <dbReference type="EMBL" id="KAK7844910.1"/>
    </source>
</evidence>
<evidence type="ECO:0000259" key="1">
    <source>
        <dbReference type="Pfam" id="PF04780"/>
    </source>
</evidence>
<dbReference type="EMBL" id="PKMF04000178">
    <property type="protein sequence ID" value="KAK7844910.1"/>
    <property type="molecule type" value="Genomic_DNA"/>
</dbReference>
<protein>
    <recommendedName>
        <fullName evidence="1">DUF629 domain-containing protein</fullName>
    </recommendedName>
</protein>
<reference evidence="2 3" key="1">
    <citation type="journal article" date="2018" name="Sci. Data">
        <title>The draft genome sequence of cork oak.</title>
        <authorList>
            <person name="Ramos A.M."/>
            <person name="Usie A."/>
            <person name="Barbosa P."/>
            <person name="Barros P.M."/>
            <person name="Capote T."/>
            <person name="Chaves I."/>
            <person name="Simoes F."/>
            <person name="Abreu I."/>
            <person name="Carrasquinho I."/>
            <person name="Faro C."/>
            <person name="Guimaraes J.B."/>
            <person name="Mendonca D."/>
            <person name="Nobrega F."/>
            <person name="Rodrigues L."/>
            <person name="Saibo N.J.M."/>
            <person name="Varela M.C."/>
            <person name="Egas C."/>
            <person name="Matos J."/>
            <person name="Miguel C.M."/>
            <person name="Oliveira M.M."/>
            <person name="Ricardo C.P."/>
            <person name="Goncalves S."/>
        </authorList>
    </citation>
    <scope>NUCLEOTIDE SEQUENCE [LARGE SCALE GENOMIC DNA]</scope>
    <source>
        <strain evidence="3">cv. HL8</strain>
    </source>
</reference>
<dbReference type="Pfam" id="PF04780">
    <property type="entry name" value="DUF629"/>
    <property type="match status" value="1"/>
</dbReference>
<proteinExistence type="predicted"/>
<dbReference type="Proteomes" id="UP000237347">
    <property type="component" value="Unassembled WGS sequence"/>
</dbReference>
<keyword evidence="3" id="KW-1185">Reference proteome</keyword>
<organism evidence="2 3">
    <name type="scientific">Quercus suber</name>
    <name type="common">Cork oak</name>
    <dbReference type="NCBI Taxonomy" id="58331"/>
    <lineage>
        <taxon>Eukaryota</taxon>
        <taxon>Viridiplantae</taxon>
        <taxon>Streptophyta</taxon>
        <taxon>Embryophyta</taxon>
        <taxon>Tracheophyta</taxon>
        <taxon>Spermatophyta</taxon>
        <taxon>Magnoliopsida</taxon>
        <taxon>eudicotyledons</taxon>
        <taxon>Gunneridae</taxon>
        <taxon>Pentapetalae</taxon>
        <taxon>rosids</taxon>
        <taxon>fabids</taxon>
        <taxon>Fagales</taxon>
        <taxon>Fagaceae</taxon>
        <taxon>Quercus</taxon>
    </lineage>
</organism>
<dbReference type="InterPro" id="IPR006865">
    <property type="entry name" value="DUF629"/>
</dbReference>
<dbReference type="AlphaFoldDB" id="A0AAW0KZJ0"/>
<name>A0AAW0KZJ0_QUESU</name>
<accession>A0AAW0KZJ0</accession>
<evidence type="ECO:0000313" key="3">
    <source>
        <dbReference type="Proteomes" id="UP000237347"/>
    </source>
</evidence>
<feature type="domain" description="DUF629" evidence="1">
    <location>
        <begin position="59"/>
        <end position="174"/>
    </location>
</feature>
<sequence length="225" mass="26090">MRQGFEKVKTPSPANFNKITRAKAYWNNVMSLKAKKELLSVKIKDLKVDVDENKSTRQRPVDVTTATKLVEDWSRNESEDKDESQDLKLKPWPYCNNINRNNLINKIQSILGVLIQSECFAWSHLYMLKGLTLEMLKNRIPKMLLKYCLINMTLVSMLFLDEPKLERVLAFLTEELETSCKLRSLHTSIMKDRLRGDPKIIRKGIVLSDDLSRLIQLFNESKSSG</sequence>
<gene>
    <name evidence="2" type="ORF">CFP56_010236</name>
</gene>